<keyword evidence="3" id="KW-1185">Reference proteome</keyword>
<dbReference type="Pfam" id="PF14580">
    <property type="entry name" value="LRR_9"/>
    <property type="match status" value="1"/>
</dbReference>
<name>Q23KK9_TETTS</name>
<dbReference type="STRING" id="312017.Q23KK9"/>
<feature type="compositionally biased region" description="Low complexity" evidence="1">
    <location>
        <begin position="123"/>
        <end position="135"/>
    </location>
</feature>
<dbReference type="eggNOG" id="KOG0531">
    <property type="taxonomic scope" value="Eukaryota"/>
</dbReference>
<protein>
    <recommendedName>
        <fullName evidence="4">Leucine Rich Repeat family protein</fullName>
    </recommendedName>
</protein>
<evidence type="ECO:0000313" key="3">
    <source>
        <dbReference type="Proteomes" id="UP000009168"/>
    </source>
</evidence>
<dbReference type="InterPro" id="IPR001611">
    <property type="entry name" value="Leu-rich_rpt"/>
</dbReference>
<dbReference type="Proteomes" id="UP000009168">
    <property type="component" value="Unassembled WGS sequence"/>
</dbReference>
<dbReference type="HOGENOM" id="CLU_331360_0_0_1"/>
<evidence type="ECO:0000256" key="1">
    <source>
        <dbReference type="SAM" id="MobiDB-lite"/>
    </source>
</evidence>
<dbReference type="SUPFAM" id="SSF52058">
    <property type="entry name" value="L domain-like"/>
    <property type="match status" value="1"/>
</dbReference>
<dbReference type="KEGG" id="tet:TTHERM_00193260"/>
<feature type="region of interest" description="Disordered" evidence="1">
    <location>
        <begin position="548"/>
        <end position="571"/>
    </location>
</feature>
<feature type="compositionally biased region" description="Basic and acidic residues" evidence="1">
    <location>
        <begin position="291"/>
        <end position="306"/>
    </location>
</feature>
<evidence type="ECO:0008006" key="4">
    <source>
        <dbReference type="Google" id="ProtNLM"/>
    </source>
</evidence>
<dbReference type="PANTHER" id="PTHR22708:SF0">
    <property type="entry name" value="LEUCINE-RICH REPEAT-CONTAINING PROTEIN 56"/>
    <property type="match status" value="1"/>
</dbReference>
<dbReference type="PANTHER" id="PTHR22708">
    <property type="entry name" value="LEUCINE-RICH REPEAT-CONTAINING PROTEIN 56"/>
    <property type="match status" value="1"/>
</dbReference>
<dbReference type="OrthoDB" id="676979at2759"/>
<sequence>MKVNRNLLQKLKEKNINLDIDKFSKQLRTQSNAPTQVSSSEVDSMDSSFMMQSINITPGAAALNSNIRIRPISAKREESGDILAQSQMGFSKTQSTFVKKDSKKQILSNNSQYQQLIEMRLNQQSSQSSRSSASQTNRLKGNDSQSQLKNQANSQNGNNIMVKTMTQSFYKSTKPDPKKDNGTKETQQYKPPLPANNESSLLRQSSIRDRQGSAEPMRVSIYKDSEQNRIREQLLNYSGSEQLSDFVQDDEDNLIYEDQPNQLLKKTSSQKKSIDASEQEYENDNQMISFNKERGRSKDSKEEKLKKMSSTKIQNSRDNSEEQFDSQQKLDELLQEYDRKNNDDNNSEANSFDDELMIQVQQQFISETITAELIEKITGAKQEDFDKIRRIAIRHDCEQDSLQVLGEMCPNISELNINDSIANTLRDIGTSMRNLKILMVSRVRLQDLSGLNAFPLLQELYASYNQIKNLNDLYFNENIEVLDLEGNEITDNDSIEVIETMSKVKILNLIQNPISKKEDYRQLIRQKLPQLQILDDIPIEQNVAEQSTSKTGLRRRLLPSSKAQQKNEEEEEEDLYEALKKLNWNGEKFLSDDVIKELDQELKQELPEEELLIYSVKKTMTKGNKKLTIDENNQYVSMKNSNIFGQTINNDFNSTSSNFRRPQTASIPSKNSNTNSTNPFAAKQTLPDSLSSLVEGTDQAFYGNPLKALKHKRKNEFLTTKKNDNIDQETVTQMAIPKNIVNLLDQFKQETNDEGMNKLKEELKFYDFMVEQQINLQKKKSLGDAINQNQNEVVADSNVQKVKVMFKRPQVKLRTTSSQAQNETKNLQSDQQFNIQQQFKDLQVKSRLPVRPTLMQNKLLENAGK</sequence>
<gene>
    <name evidence="2" type="ORF">TTHERM_00193260</name>
</gene>
<dbReference type="EMBL" id="GG662673">
    <property type="protein sequence ID" value="EAR96834.1"/>
    <property type="molecule type" value="Genomic_DNA"/>
</dbReference>
<dbReference type="RefSeq" id="XP_001017079.1">
    <property type="nucleotide sequence ID" value="XM_001017079.1"/>
</dbReference>
<dbReference type="GeneID" id="7845947"/>
<feature type="compositionally biased region" description="Polar residues" evidence="1">
    <location>
        <begin position="653"/>
        <end position="670"/>
    </location>
</feature>
<dbReference type="AlphaFoldDB" id="Q23KK9"/>
<feature type="region of interest" description="Disordered" evidence="1">
    <location>
        <begin position="653"/>
        <end position="683"/>
    </location>
</feature>
<dbReference type="InterPro" id="IPR040091">
    <property type="entry name" value="LRRC56"/>
</dbReference>
<dbReference type="Gene3D" id="3.80.10.10">
    <property type="entry name" value="Ribonuclease Inhibitor"/>
    <property type="match status" value="1"/>
</dbReference>
<proteinExistence type="predicted"/>
<feature type="compositionally biased region" description="Polar residues" evidence="1">
    <location>
        <begin position="85"/>
        <end position="97"/>
    </location>
</feature>
<feature type="region of interest" description="Disordered" evidence="1">
    <location>
        <begin position="257"/>
        <end position="327"/>
    </location>
</feature>
<evidence type="ECO:0000313" key="2">
    <source>
        <dbReference type="EMBL" id="EAR96834.1"/>
    </source>
</evidence>
<feature type="region of interest" description="Disordered" evidence="1">
    <location>
        <begin position="121"/>
        <end position="203"/>
    </location>
</feature>
<dbReference type="PROSITE" id="PS51450">
    <property type="entry name" value="LRR"/>
    <property type="match status" value="1"/>
</dbReference>
<feature type="region of interest" description="Disordered" evidence="1">
    <location>
        <begin position="85"/>
        <end position="104"/>
    </location>
</feature>
<feature type="compositionally biased region" description="Polar residues" evidence="1">
    <location>
        <begin position="136"/>
        <end position="171"/>
    </location>
</feature>
<dbReference type="InParanoid" id="Q23KK9"/>
<dbReference type="InterPro" id="IPR032675">
    <property type="entry name" value="LRR_dom_sf"/>
</dbReference>
<organism evidence="2 3">
    <name type="scientific">Tetrahymena thermophila (strain SB210)</name>
    <dbReference type="NCBI Taxonomy" id="312017"/>
    <lineage>
        <taxon>Eukaryota</taxon>
        <taxon>Sar</taxon>
        <taxon>Alveolata</taxon>
        <taxon>Ciliophora</taxon>
        <taxon>Intramacronucleata</taxon>
        <taxon>Oligohymenophorea</taxon>
        <taxon>Hymenostomatida</taxon>
        <taxon>Tetrahymenina</taxon>
        <taxon>Tetrahymenidae</taxon>
        <taxon>Tetrahymena</taxon>
    </lineage>
</organism>
<feature type="compositionally biased region" description="Basic and acidic residues" evidence="1">
    <location>
        <begin position="173"/>
        <end position="183"/>
    </location>
</feature>
<reference evidence="3" key="1">
    <citation type="journal article" date="2006" name="PLoS Biol.">
        <title>Macronuclear genome sequence of the ciliate Tetrahymena thermophila, a model eukaryote.</title>
        <authorList>
            <person name="Eisen J.A."/>
            <person name="Coyne R.S."/>
            <person name="Wu M."/>
            <person name="Wu D."/>
            <person name="Thiagarajan M."/>
            <person name="Wortman J.R."/>
            <person name="Badger J.H."/>
            <person name="Ren Q."/>
            <person name="Amedeo P."/>
            <person name="Jones K.M."/>
            <person name="Tallon L.J."/>
            <person name="Delcher A.L."/>
            <person name="Salzberg S.L."/>
            <person name="Silva J.C."/>
            <person name="Haas B.J."/>
            <person name="Majoros W.H."/>
            <person name="Farzad M."/>
            <person name="Carlton J.M."/>
            <person name="Smith R.K. Jr."/>
            <person name="Garg J."/>
            <person name="Pearlman R.E."/>
            <person name="Karrer K.M."/>
            <person name="Sun L."/>
            <person name="Manning G."/>
            <person name="Elde N.C."/>
            <person name="Turkewitz A.P."/>
            <person name="Asai D.J."/>
            <person name="Wilkes D.E."/>
            <person name="Wang Y."/>
            <person name="Cai H."/>
            <person name="Collins K."/>
            <person name="Stewart B.A."/>
            <person name="Lee S.R."/>
            <person name="Wilamowska K."/>
            <person name="Weinberg Z."/>
            <person name="Ruzzo W.L."/>
            <person name="Wloga D."/>
            <person name="Gaertig J."/>
            <person name="Frankel J."/>
            <person name="Tsao C.-C."/>
            <person name="Gorovsky M.A."/>
            <person name="Keeling P.J."/>
            <person name="Waller R.F."/>
            <person name="Patron N.J."/>
            <person name="Cherry J.M."/>
            <person name="Stover N.A."/>
            <person name="Krieger C.J."/>
            <person name="del Toro C."/>
            <person name="Ryder H.F."/>
            <person name="Williamson S.C."/>
            <person name="Barbeau R.A."/>
            <person name="Hamilton E.P."/>
            <person name="Orias E."/>
        </authorList>
    </citation>
    <scope>NUCLEOTIDE SEQUENCE [LARGE SCALE GENOMIC DNA]</scope>
    <source>
        <strain evidence="3">SB210</strain>
    </source>
</reference>
<feature type="compositionally biased region" description="Polar residues" evidence="1">
    <location>
        <begin position="308"/>
        <end position="317"/>
    </location>
</feature>
<feature type="compositionally biased region" description="Low complexity" evidence="1">
    <location>
        <begin position="262"/>
        <end position="271"/>
    </location>
</feature>
<accession>Q23KK9</accession>